<sequence>MSIYLPIAGLSLNILLLLLLGGGVGFLSGLFGVGGGFLLTPLLIFLGVPSPVAVATGANQVVGASVSGVIAHWRRKNVDIKMGLVLVAGGLIGAAIGVWLFARLRVLGQVELVINLCYVLFLGFVGCSMLIESIRAVLLSQTIHRAHKRHRHVWANLPFKMRFARSGLYISALLPLGVGAIGGILAAIMGVGGGFIMVPLMIYLLEMPTSVVIGTSLFQIIFVTANVTFLQAIHTQTVDVILMLTLLIGGVVGAQLGARFGARMRAEHLRILLALLVLAVCGRLLVELTGEPTDLYTLTGVPRL</sequence>
<feature type="transmembrane region" description="Helical" evidence="5">
    <location>
        <begin position="83"/>
        <end position="101"/>
    </location>
</feature>
<feature type="transmembrane region" description="Helical" evidence="5">
    <location>
        <begin position="113"/>
        <end position="138"/>
    </location>
</feature>
<keyword evidence="3 5" id="KW-1133">Transmembrane helix</keyword>
<dbReference type="Pfam" id="PF01925">
    <property type="entry name" value="TauE"/>
    <property type="match status" value="1"/>
</dbReference>
<protein>
    <recommendedName>
        <fullName evidence="5">Probable membrane transporter protein</fullName>
    </recommendedName>
</protein>
<dbReference type="InterPro" id="IPR051598">
    <property type="entry name" value="TSUP/Inactive_protease-like"/>
</dbReference>
<comment type="caution">
    <text evidence="6">The sequence shown here is derived from an EMBL/GenBank/DDBJ whole genome shotgun (WGS) entry which is preliminary data.</text>
</comment>
<evidence type="ECO:0000256" key="5">
    <source>
        <dbReference type="RuleBase" id="RU363041"/>
    </source>
</evidence>
<dbReference type="Proteomes" id="UP000233293">
    <property type="component" value="Unassembled WGS sequence"/>
</dbReference>
<accession>A0A2N3PR44</accession>
<dbReference type="AlphaFoldDB" id="A0A2N3PR44"/>
<evidence type="ECO:0000256" key="2">
    <source>
        <dbReference type="ARBA" id="ARBA00022692"/>
    </source>
</evidence>
<comment type="subcellular location">
    <subcellularLocation>
        <location evidence="5">Cell membrane</location>
        <topology evidence="5">Multi-pass membrane protein</topology>
    </subcellularLocation>
    <subcellularLocation>
        <location evidence="1">Membrane</location>
        <topology evidence="1">Multi-pass membrane protein</topology>
    </subcellularLocation>
</comment>
<dbReference type="InterPro" id="IPR002781">
    <property type="entry name" value="TM_pro_TauE-like"/>
</dbReference>
<keyword evidence="5" id="KW-1003">Cell membrane</keyword>
<dbReference type="GO" id="GO:0005886">
    <property type="term" value="C:plasma membrane"/>
    <property type="evidence" value="ECO:0007669"/>
    <property type="project" value="UniProtKB-SubCell"/>
</dbReference>
<gene>
    <name evidence="6" type="ORF">CWS72_19670</name>
</gene>
<comment type="similarity">
    <text evidence="5">Belongs to the 4-toluene sulfonate uptake permease (TSUP) (TC 2.A.102) family.</text>
</comment>
<feature type="transmembrane region" description="Helical" evidence="5">
    <location>
        <begin position="212"/>
        <end position="234"/>
    </location>
</feature>
<dbReference type="PANTHER" id="PTHR43701">
    <property type="entry name" value="MEMBRANE TRANSPORTER PROTEIN MJ0441-RELATED"/>
    <property type="match status" value="1"/>
</dbReference>
<organism evidence="6 7">
    <name type="scientific">Telmatospirillum siberiense</name>
    <dbReference type="NCBI Taxonomy" id="382514"/>
    <lineage>
        <taxon>Bacteria</taxon>
        <taxon>Pseudomonadati</taxon>
        <taxon>Pseudomonadota</taxon>
        <taxon>Alphaproteobacteria</taxon>
        <taxon>Rhodospirillales</taxon>
        <taxon>Rhodospirillaceae</taxon>
        <taxon>Telmatospirillum</taxon>
    </lineage>
</organism>
<feature type="transmembrane region" description="Helical" evidence="5">
    <location>
        <begin position="12"/>
        <end position="39"/>
    </location>
</feature>
<name>A0A2N3PR44_9PROT</name>
<keyword evidence="7" id="KW-1185">Reference proteome</keyword>
<dbReference type="PANTHER" id="PTHR43701:SF12">
    <property type="entry name" value="MEMBRANE TRANSPORTER PROTEIN YTNM-RELATED"/>
    <property type="match status" value="1"/>
</dbReference>
<evidence type="ECO:0000313" key="7">
    <source>
        <dbReference type="Proteomes" id="UP000233293"/>
    </source>
</evidence>
<dbReference type="OrthoDB" id="9779078at2"/>
<reference evidence="7" key="1">
    <citation type="submission" date="2017-12" db="EMBL/GenBank/DDBJ databases">
        <title>Draft genome sequence of Telmatospirillum siberiense 26-4b1T, an acidotolerant peatland alphaproteobacterium potentially involved in sulfur cycling.</title>
        <authorList>
            <person name="Hausmann B."/>
            <person name="Pjevac P."/>
            <person name="Schreck K."/>
            <person name="Herbold C.W."/>
            <person name="Daims H."/>
            <person name="Wagner M."/>
            <person name="Pester M."/>
            <person name="Loy A."/>
        </authorList>
    </citation>
    <scope>NUCLEOTIDE SEQUENCE [LARGE SCALE GENOMIC DNA]</scope>
    <source>
        <strain evidence="7">26-4b1</strain>
    </source>
</reference>
<evidence type="ECO:0000256" key="1">
    <source>
        <dbReference type="ARBA" id="ARBA00004141"/>
    </source>
</evidence>
<feature type="transmembrane region" description="Helical" evidence="5">
    <location>
        <begin position="240"/>
        <end position="257"/>
    </location>
</feature>
<dbReference type="RefSeq" id="WP_101252346.1">
    <property type="nucleotide sequence ID" value="NZ_PIUM01000026.1"/>
</dbReference>
<evidence type="ECO:0000256" key="4">
    <source>
        <dbReference type="ARBA" id="ARBA00023136"/>
    </source>
</evidence>
<proteinExistence type="inferred from homology"/>
<evidence type="ECO:0000313" key="6">
    <source>
        <dbReference type="EMBL" id="PKU22873.1"/>
    </source>
</evidence>
<evidence type="ECO:0000256" key="3">
    <source>
        <dbReference type="ARBA" id="ARBA00022989"/>
    </source>
</evidence>
<dbReference type="EMBL" id="PIUM01000026">
    <property type="protein sequence ID" value="PKU22873.1"/>
    <property type="molecule type" value="Genomic_DNA"/>
</dbReference>
<keyword evidence="2 5" id="KW-0812">Transmembrane</keyword>
<keyword evidence="4 5" id="KW-0472">Membrane</keyword>